<dbReference type="RefSeq" id="WP_124069315.1">
    <property type="nucleotide sequence ID" value="NZ_CBCRXF010000028.1"/>
</dbReference>
<proteinExistence type="predicted"/>
<sequence>MNKKYSKWSVILSVICTITIFTSYAIAPRQPEGMMVVLLQVLFFTSIITGLLSLIFSFLGFKKKEEGFLKMIAPIIVILVLLAFVISFVLMVLSFM</sequence>
<name>A0A3P5X7N2_9BACL</name>
<feature type="transmembrane region" description="Helical" evidence="1">
    <location>
        <begin position="35"/>
        <end position="59"/>
    </location>
</feature>
<organism evidence="2 3">
    <name type="scientific">Filibacter tadaridae</name>
    <dbReference type="NCBI Taxonomy" id="2483811"/>
    <lineage>
        <taxon>Bacteria</taxon>
        <taxon>Bacillati</taxon>
        <taxon>Bacillota</taxon>
        <taxon>Bacilli</taxon>
        <taxon>Bacillales</taxon>
        <taxon>Caryophanaceae</taxon>
        <taxon>Filibacter</taxon>
    </lineage>
</organism>
<accession>A0A3P5X7N2</accession>
<dbReference type="AlphaFoldDB" id="A0A3P5X7N2"/>
<dbReference type="OrthoDB" id="2974139at2"/>
<evidence type="ECO:0000313" key="3">
    <source>
        <dbReference type="Proteomes" id="UP000270468"/>
    </source>
</evidence>
<protein>
    <submittedName>
        <fullName evidence="2">Uncharacterized protein</fullName>
    </submittedName>
</protein>
<keyword evidence="1" id="KW-0472">Membrane</keyword>
<evidence type="ECO:0000256" key="1">
    <source>
        <dbReference type="SAM" id="Phobius"/>
    </source>
</evidence>
<reference evidence="2 3" key="1">
    <citation type="submission" date="2018-11" db="EMBL/GenBank/DDBJ databases">
        <authorList>
            <person name="Criscuolo A."/>
        </authorList>
    </citation>
    <scope>NUCLEOTIDE SEQUENCE [LARGE SCALE GENOMIC DNA]</scope>
    <source>
        <strain evidence="2">ATB-66</strain>
    </source>
</reference>
<gene>
    <name evidence="2" type="ORF">FILTAD_00877</name>
</gene>
<keyword evidence="1" id="KW-1133">Transmembrane helix</keyword>
<keyword evidence="1" id="KW-0812">Transmembrane</keyword>
<evidence type="ECO:0000313" key="2">
    <source>
        <dbReference type="EMBL" id="VDC23364.1"/>
    </source>
</evidence>
<dbReference type="EMBL" id="UXAV01000025">
    <property type="protein sequence ID" value="VDC23364.1"/>
    <property type="molecule type" value="Genomic_DNA"/>
</dbReference>
<keyword evidence="3" id="KW-1185">Reference proteome</keyword>
<feature type="transmembrane region" description="Helical" evidence="1">
    <location>
        <begin position="71"/>
        <end position="95"/>
    </location>
</feature>
<dbReference type="Proteomes" id="UP000270468">
    <property type="component" value="Unassembled WGS sequence"/>
</dbReference>